<evidence type="ECO:0000256" key="9">
    <source>
        <dbReference type="PIRSR" id="PIRSR623088-3"/>
    </source>
</evidence>
<gene>
    <name evidence="13" type="ORF">HOLleu_38516</name>
</gene>
<dbReference type="EC" id="3.1.4.-" evidence="10"/>
<keyword evidence="14" id="KW-1185">Reference proteome</keyword>
<evidence type="ECO:0000256" key="3">
    <source>
        <dbReference type="ARBA" id="ARBA00022723"/>
    </source>
</evidence>
<feature type="binding site" evidence="9">
    <location>
        <position position="402"/>
    </location>
    <ligand>
        <name>Zn(2+)</name>
        <dbReference type="ChEBI" id="CHEBI:29105"/>
        <label>1</label>
    </ligand>
</feature>
<dbReference type="GO" id="GO:0047555">
    <property type="term" value="F:3',5'-cyclic-GMP phosphodiesterase activity"/>
    <property type="evidence" value="ECO:0007669"/>
    <property type="project" value="UniProtKB-EC"/>
</dbReference>
<dbReference type="Gene3D" id="1.10.1300.10">
    <property type="entry name" value="3'5'-cyclic nucleotide phosphodiesterase, catalytic domain"/>
    <property type="match status" value="1"/>
</dbReference>
<dbReference type="InterPro" id="IPR023088">
    <property type="entry name" value="PDEase"/>
</dbReference>
<dbReference type="InterPro" id="IPR036971">
    <property type="entry name" value="PDEase_catalytic_dom_sf"/>
</dbReference>
<comment type="pathway">
    <text evidence="5">Purine metabolism; 3',5'-cyclic GMP degradation; GMP from 3',5'-cyclic GMP: step 1/1.</text>
</comment>
<feature type="compositionally biased region" description="Polar residues" evidence="11">
    <location>
        <begin position="662"/>
        <end position="673"/>
    </location>
</feature>
<dbReference type="EMBL" id="JAIZAY010000021">
    <property type="protein sequence ID" value="KAJ8021346.1"/>
    <property type="molecule type" value="Genomic_DNA"/>
</dbReference>
<evidence type="ECO:0000256" key="6">
    <source>
        <dbReference type="ARBA" id="ARBA00061167"/>
    </source>
</evidence>
<feature type="binding site" evidence="8">
    <location>
        <position position="439"/>
    </location>
    <ligand>
        <name>AMP</name>
        <dbReference type="ChEBI" id="CHEBI:456215"/>
    </ligand>
</feature>
<feature type="region of interest" description="Disordered" evidence="11">
    <location>
        <begin position="214"/>
        <end position="241"/>
    </location>
</feature>
<dbReference type="InterPro" id="IPR002073">
    <property type="entry name" value="PDEase_catalytic_dom"/>
</dbReference>
<evidence type="ECO:0000256" key="5">
    <source>
        <dbReference type="ARBA" id="ARBA00037913"/>
    </source>
</evidence>
<evidence type="ECO:0000256" key="2">
    <source>
        <dbReference type="ARBA" id="ARBA00022535"/>
    </source>
</evidence>
<dbReference type="SMART" id="SM00471">
    <property type="entry name" value="HDc"/>
    <property type="match status" value="1"/>
</dbReference>
<sequence length="729" mass="82420">MLVPLITSVLTGCGNYGLDMPSSSKLAEELGFDIKTVEASLHSTVPQDFEGFQDRGRSKHRSSSKSKKKKRRRRHSSSSSSSPSPSSRGRKRRHSPHTDFPTEALSRLVTLLSQSADRLATPSQPAQDQPSTSITQPSSVPPLLPEHRPDSPSEVESVATGDFQFHVTRSHSRSRSRSHSMDASEDSDDEPIMGTSFSKESFEKAVEVVRRQLGFDSPPVPDPPVAKRSKLSLNKPAGPRKPVMRVDTEVENLEKKVKVDSGETPEVVYELRQKVENVRNKLESVEHLSWLGLFKEFSAGSQNHLPFFKRKLKKTDSEHNRVWETFKKVSHLQLTDDVREYLRQPVFDNWQWEDAEMMLLLQQMFIDLDFITKFNIEMPVLQNFLFEVYKHYNNVPFHNFKHCFCVTQMMYGITWIANLCSLVGDLEVLIMLVSAICHDLDHPGYNNAYQVNARTELALRYNDISVLENHHCSVAFQILGKPHCNIFNNVTAEQFKSVRDRMIKCILATDMSKHNVILNSFKQKIPEFDFNNKEHVDEFMMICIKVADISNEARPMDVSEPWIDCLLQEFFNQSDMEKLEGLPVAPFMDREKVTKSSSQVGFIRFVLLPLFEALGVLIPVLEEHIIEPVRKGLEYYTDMGKALEEEKRKRESEAKAAVVNGGTDSNKSKQNGPDSRPPLETDPINKNGGPAKCVANSTTGKDKKTGKLGPSTGINKSKSDGVKQGVKAK</sequence>
<feature type="binding site" evidence="9">
    <location>
        <position position="438"/>
    </location>
    <ligand>
        <name>Zn(2+)</name>
        <dbReference type="ChEBI" id="CHEBI:29105"/>
        <label>1</label>
    </ligand>
</feature>
<evidence type="ECO:0000256" key="8">
    <source>
        <dbReference type="PIRSR" id="PIRSR623088-2"/>
    </source>
</evidence>
<keyword evidence="2" id="KW-0140">cGMP</keyword>
<feature type="binding site" evidence="8">
    <location>
        <begin position="398"/>
        <end position="402"/>
    </location>
    <ligand>
        <name>AMP</name>
        <dbReference type="ChEBI" id="CHEBI:456215"/>
    </ligand>
</feature>
<comment type="catalytic activity">
    <reaction evidence="1">
        <text>3',5'-cyclic GMP + H2O = GMP + H(+)</text>
        <dbReference type="Rhea" id="RHEA:16957"/>
        <dbReference type="ChEBI" id="CHEBI:15377"/>
        <dbReference type="ChEBI" id="CHEBI:15378"/>
        <dbReference type="ChEBI" id="CHEBI:57746"/>
        <dbReference type="ChEBI" id="CHEBI:58115"/>
        <dbReference type="EC" id="3.1.4.35"/>
    </reaction>
</comment>
<feature type="compositionally biased region" description="Low complexity" evidence="11">
    <location>
        <begin position="77"/>
        <end position="87"/>
    </location>
</feature>
<proteinExistence type="inferred from homology"/>
<dbReference type="Pfam" id="PF00233">
    <property type="entry name" value="PDEase_I"/>
    <property type="match status" value="1"/>
</dbReference>
<evidence type="ECO:0000313" key="13">
    <source>
        <dbReference type="EMBL" id="KAJ8021346.1"/>
    </source>
</evidence>
<feature type="region of interest" description="Disordered" evidence="11">
    <location>
        <begin position="117"/>
        <end position="195"/>
    </location>
</feature>
<dbReference type="CDD" id="cd00077">
    <property type="entry name" value="HDc"/>
    <property type="match status" value="1"/>
</dbReference>
<evidence type="ECO:0000256" key="11">
    <source>
        <dbReference type="SAM" id="MobiDB-lite"/>
    </source>
</evidence>
<dbReference type="AlphaFoldDB" id="A0A9Q0YM15"/>
<feature type="binding site" evidence="9">
    <location>
        <position position="439"/>
    </location>
    <ligand>
        <name>Zn(2+)</name>
        <dbReference type="ChEBI" id="CHEBI:29105"/>
        <label>1</label>
    </ligand>
</feature>
<evidence type="ECO:0000256" key="1">
    <source>
        <dbReference type="ARBA" id="ARBA00000583"/>
    </source>
</evidence>
<evidence type="ECO:0000256" key="4">
    <source>
        <dbReference type="ARBA" id="ARBA00022801"/>
    </source>
</evidence>
<feature type="binding site" evidence="8">
    <location>
        <position position="548"/>
    </location>
    <ligand>
        <name>AMP</name>
        <dbReference type="ChEBI" id="CHEBI:456215"/>
    </ligand>
</feature>
<evidence type="ECO:0000259" key="12">
    <source>
        <dbReference type="PROSITE" id="PS51845"/>
    </source>
</evidence>
<dbReference type="PROSITE" id="PS00126">
    <property type="entry name" value="PDEASE_I_1"/>
    <property type="match status" value="1"/>
</dbReference>
<feature type="active site" description="Proton donor" evidence="7">
    <location>
        <position position="398"/>
    </location>
</feature>
<evidence type="ECO:0000256" key="7">
    <source>
        <dbReference type="PIRSR" id="PIRSR623088-1"/>
    </source>
</evidence>
<dbReference type="InterPro" id="IPR023174">
    <property type="entry name" value="PDEase_CS"/>
</dbReference>
<feature type="compositionally biased region" description="Polar residues" evidence="11">
    <location>
        <begin position="117"/>
        <end position="138"/>
    </location>
</feature>
<feature type="binding site" evidence="8">
    <location>
        <position position="599"/>
    </location>
    <ligand>
        <name>AMP</name>
        <dbReference type="ChEBI" id="CHEBI:456215"/>
    </ligand>
</feature>
<organism evidence="13 14">
    <name type="scientific">Holothuria leucospilota</name>
    <name type="common">Black long sea cucumber</name>
    <name type="synonym">Mertensiothuria leucospilota</name>
    <dbReference type="NCBI Taxonomy" id="206669"/>
    <lineage>
        <taxon>Eukaryota</taxon>
        <taxon>Metazoa</taxon>
        <taxon>Echinodermata</taxon>
        <taxon>Eleutherozoa</taxon>
        <taxon>Echinozoa</taxon>
        <taxon>Holothuroidea</taxon>
        <taxon>Aspidochirotacea</taxon>
        <taxon>Aspidochirotida</taxon>
        <taxon>Holothuriidae</taxon>
        <taxon>Holothuria</taxon>
    </lineage>
</organism>
<dbReference type="PRINTS" id="PR00387">
    <property type="entry name" value="PDIESTERASE1"/>
</dbReference>
<protein>
    <recommendedName>
        <fullName evidence="10">Phosphodiesterase</fullName>
        <ecNumber evidence="10">3.1.4.-</ecNumber>
    </recommendedName>
</protein>
<dbReference type="PROSITE" id="PS51845">
    <property type="entry name" value="PDEASE_I_2"/>
    <property type="match status" value="1"/>
</dbReference>
<dbReference type="Proteomes" id="UP001152320">
    <property type="component" value="Chromosome 21"/>
</dbReference>
<feature type="compositionally biased region" description="Basic residues" evidence="11">
    <location>
        <begin position="57"/>
        <end position="76"/>
    </location>
</feature>
<dbReference type="OrthoDB" id="546632at2759"/>
<comment type="cofactor">
    <cofactor evidence="10">
        <name>a divalent metal cation</name>
        <dbReference type="ChEBI" id="CHEBI:60240"/>
    </cofactor>
    <text evidence="10">Binds 2 divalent metal cations per subunit. Site 1 may preferentially bind zinc ions, while site 2 has a preference for magnesium and/or manganese ions.</text>
</comment>
<feature type="region of interest" description="Disordered" evidence="11">
    <location>
        <begin position="646"/>
        <end position="729"/>
    </location>
</feature>
<dbReference type="GO" id="GO:0046872">
    <property type="term" value="F:metal ion binding"/>
    <property type="evidence" value="ECO:0007669"/>
    <property type="project" value="UniProtKB-KW"/>
</dbReference>
<keyword evidence="4 10" id="KW-0378">Hydrolase</keyword>
<evidence type="ECO:0000313" key="14">
    <source>
        <dbReference type="Proteomes" id="UP001152320"/>
    </source>
</evidence>
<keyword evidence="3 9" id="KW-0479">Metal-binding</keyword>
<name>A0A9Q0YM15_HOLLE</name>
<feature type="binding site" evidence="9">
    <location>
        <position position="439"/>
    </location>
    <ligand>
        <name>Zn(2+)</name>
        <dbReference type="ChEBI" id="CHEBI:29105"/>
        <label>2</label>
    </ligand>
</feature>
<accession>A0A9Q0YM15</accession>
<feature type="domain" description="PDEase" evidence="12">
    <location>
        <begin position="319"/>
        <end position="647"/>
    </location>
</feature>
<comment type="similarity">
    <text evidence="6">Belongs to the cyclic nucleotide phosphodiesterase family. PDE9 subfamily.</text>
</comment>
<dbReference type="FunFam" id="1.10.1300.10:FF:000006">
    <property type="entry name" value="Phosphodiesterase 9A"/>
    <property type="match status" value="1"/>
</dbReference>
<feature type="compositionally biased region" description="Basic residues" evidence="11">
    <location>
        <begin position="168"/>
        <end position="178"/>
    </location>
</feature>
<dbReference type="SUPFAM" id="SSF109604">
    <property type="entry name" value="HD-domain/PDEase-like"/>
    <property type="match status" value="1"/>
</dbReference>
<feature type="region of interest" description="Disordered" evidence="11">
    <location>
        <begin position="48"/>
        <end position="102"/>
    </location>
</feature>
<feature type="binding site" evidence="9">
    <location>
        <position position="548"/>
    </location>
    <ligand>
        <name>Zn(2+)</name>
        <dbReference type="ChEBI" id="CHEBI:29105"/>
        <label>1</label>
    </ligand>
</feature>
<dbReference type="GO" id="GO:0007165">
    <property type="term" value="P:signal transduction"/>
    <property type="evidence" value="ECO:0007669"/>
    <property type="project" value="InterPro"/>
</dbReference>
<reference evidence="13" key="1">
    <citation type="submission" date="2021-10" db="EMBL/GenBank/DDBJ databases">
        <title>Tropical sea cucumber genome reveals ecological adaptation and Cuvierian tubules defense mechanism.</title>
        <authorList>
            <person name="Chen T."/>
        </authorList>
    </citation>
    <scope>NUCLEOTIDE SEQUENCE</scope>
    <source>
        <strain evidence="13">Nanhai2018</strain>
        <tissue evidence="13">Muscle</tissue>
    </source>
</reference>
<comment type="caution">
    <text evidence="13">The sequence shown here is derived from an EMBL/GenBank/DDBJ whole genome shotgun (WGS) entry which is preliminary data.</text>
</comment>
<dbReference type="PANTHER" id="PTHR11347">
    <property type="entry name" value="CYCLIC NUCLEOTIDE PHOSPHODIESTERASE"/>
    <property type="match status" value="1"/>
</dbReference>
<evidence type="ECO:0000256" key="10">
    <source>
        <dbReference type="RuleBase" id="RU363067"/>
    </source>
</evidence>
<dbReference type="InterPro" id="IPR003607">
    <property type="entry name" value="HD/PDEase_dom"/>
</dbReference>